<name>A0AA88YVS8_PINIB</name>
<dbReference type="AlphaFoldDB" id="A0AA88YVS8"/>
<dbReference type="Gene3D" id="3.40.50.620">
    <property type="entry name" value="HUPs"/>
    <property type="match status" value="1"/>
</dbReference>
<organism evidence="5 6">
    <name type="scientific">Pinctada imbricata</name>
    <name type="common">Atlantic pearl-oyster</name>
    <name type="synonym">Pinctada martensii</name>
    <dbReference type="NCBI Taxonomy" id="66713"/>
    <lineage>
        <taxon>Eukaryota</taxon>
        <taxon>Metazoa</taxon>
        <taxon>Spiralia</taxon>
        <taxon>Lophotrochozoa</taxon>
        <taxon>Mollusca</taxon>
        <taxon>Bivalvia</taxon>
        <taxon>Autobranchia</taxon>
        <taxon>Pteriomorphia</taxon>
        <taxon>Pterioida</taxon>
        <taxon>Pterioidea</taxon>
        <taxon>Pteriidae</taxon>
        <taxon>Pinctada</taxon>
    </lineage>
</organism>
<evidence type="ECO:0000256" key="3">
    <source>
        <dbReference type="ARBA" id="ARBA00022840"/>
    </source>
</evidence>
<reference evidence="5" key="1">
    <citation type="submission" date="2019-08" db="EMBL/GenBank/DDBJ databases">
        <title>The improved chromosome-level genome for the pearl oyster Pinctada fucata martensii using PacBio sequencing and Hi-C.</title>
        <authorList>
            <person name="Zheng Z."/>
        </authorList>
    </citation>
    <scope>NUCLEOTIDE SEQUENCE</scope>
    <source>
        <strain evidence="5">ZZ-2019</strain>
        <tissue evidence="5">Adductor muscle</tissue>
    </source>
</reference>
<keyword evidence="6" id="KW-1185">Reference proteome</keyword>
<keyword evidence="2" id="KW-0547">Nucleotide-binding</keyword>
<keyword evidence="3" id="KW-0067">ATP-binding</keyword>
<protein>
    <recommendedName>
        <fullName evidence="4">Asparagine synthetase domain-containing protein</fullName>
    </recommendedName>
</protein>
<evidence type="ECO:0000256" key="2">
    <source>
        <dbReference type="ARBA" id="ARBA00022741"/>
    </source>
</evidence>
<dbReference type="EMBL" id="VSWD01000001">
    <property type="protein sequence ID" value="KAK3109049.1"/>
    <property type="molecule type" value="Genomic_DNA"/>
</dbReference>
<dbReference type="GO" id="GO:0005524">
    <property type="term" value="F:ATP binding"/>
    <property type="evidence" value="ECO:0007669"/>
    <property type="project" value="UniProtKB-KW"/>
</dbReference>
<dbReference type="GO" id="GO:0005829">
    <property type="term" value="C:cytosol"/>
    <property type="evidence" value="ECO:0007669"/>
    <property type="project" value="TreeGrafter"/>
</dbReference>
<dbReference type="PANTHER" id="PTHR11772:SF23">
    <property type="entry name" value="ASPARAGINE SYNTHETASE [GLUTAMINE-HYDROLYZING]"/>
    <property type="match status" value="1"/>
</dbReference>
<dbReference type="SUPFAM" id="SSF52402">
    <property type="entry name" value="Adenine nucleotide alpha hydrolases-like"/>
    <property type="match status" value="1"/>
</dbReference>
<sequence length="220" mass="25583">MYVLGKYIKEKTDTTVVLSGEGADEVMQGYIYFHKAPSADAADTESRRLCKDLYIYDVLRGDRTIAAWGLEIRLPFLDHQLTSYFLSLPPSPRQPQKGIEKHLLRSAFSNTGLLPDDILWRPKEGFSDGITPVERSWFKIIQEYMDEKISESELQSANIEYPYNTPHSKESLYYRKIFEEFYPGMASLTPYFWTLKWSSAKDPSSRTLEYYKTSDLRVIK</sequence>
<evidence type="ECO:0000259" key="4">
    <source>
        <dbReference type="Pfam" id="PF00733"/>
    </source>
</evidence>
<dbReference type="InterPro" id="IPR050795">
    <property type="entry name" value="Asn_Synthetase"/>
</dbReference>
<feature type="domain" description="Asparagine synthetase" evidence="4">
    <location>
        <begin position="38"/>
        <end position="197"/>
    </location>
</feature>
<evidence type="ECO:0000313" key="6">
    <source>
        <dbReference type="Proteomes" id="UP001186944"/>
    </source>
</evidence>
<dbReference type="GO" id="GO:0006529">
    <property type="term" value="P:asparagine biosynthetic process"/>
    <property type="evidence" value="ECO:0007669"/>
    <property type="project" value="InterPro"/>
</dbReference>
<evidence type="ECO:0000313" key="5">
    <source>
        <dbReference type="EMBL" id="KAK3109049.1"/>
    </source>
</evidence>
<dbReference type="GO" id="GO:0004066">
    <property type="term" value="F:asparagine synthase (glutamine-hydrolyzing) activity"/>
    <property type="evidence" value="ECO:0007669"/>
    <property type="project" value="InterPro"/>
</dbReference>
<dbReference type="CDD" id="cd01991">
    <property type="entry name" value="Asn_synthase_B_C"/>
    <property type="match status" value="1"/>
</dbReference>
<dbReference type="InterPro" id="IPR014729">
    <property type="entry name" value="Rossmann-like_a/b/a_fold"/>
</dbReference>
<dbReference type="InterPro" id="IPR001962">
    <property type="entry name" value="Asn_synthase"/>
</dbReference>
<dbReference type="PANTHER" id="PTHR11772">
    <property type="entry name" value="ASPARAGINE SYNTHETASE"/>
    <property type="match status" value="1"/>
</dbReference>
<accession>A0AA88YVS8</accession>
<comment type="caution">
    <text evidence="5">The sequence shown here is derived from an EMBL/GenBank/DDBJ whole genome shotgun (WGS) entry which is preliminary data.</text>
</comment>
<comment type="pathway">
    <text evidence="1">Amino-acid biosynthesis; L-asparagine biosynthesis; L-asparagine from L-aspartate (L-Gln route): step 1/1.</text>
</comment>
<proteinExistence type="predicted"/>
<dbReference type="Proteomes" id="UP001186944">
    <property type="component" value="Unassembled WGS sequence"/>
</dbReference>
<gene>
    <name evidence="5" type="ORF">FSP39_021822</name>
</gene>
<evidence type="ECO:0000256" key="1">
    <source>
        <dbReference type="ARBA" id="ARBA00005187"/>
    </source>
</evidence>
<dbReference type="Pfam" id="PF00733">
    <property type="entry name" value="Asn_synthase"/>
    <property type="match status" value="1"/>
</dbReference>